<reference evidence="2 3" key="1">
    <citation type="submission" date="2023-07" db="EMBL/GenBank/DDBJ databases">
        <title>Genomic Encyclopedia of Type Strains, Phase IV (KMG-IV): sequencing the most valuable type-strain genomes for metagenomic binning, comparative biology and taxonomic classification.</title>
        <authorList>
            <person name="Goeker M."/>
        </authorList>
    </citation>
    <scope>NUCLEOTIDE SEQUENCE [LARGE SCALE GENOMIC DNA]</scope>
    <source>
        <strain evidence="2 3">DSM 45903</strain>
    </source>
</reference>
<gene>
    <name evidence="2" type="ORF">JOE21_001496</name>
</gene>
<comment type="caution">
    <text evidence="2">The sequence shown here is derived from an EMBL/GenBank/DDBJ whole genome shotgun (WGS) entry which is preliminary data.</text>
</comment>
<feature type="region of interest" description="Disordered" evidence="1">
    <location>
        <begin position="1"/>
        <end position="33"/>
    </location>
</feature>
<accession>A0ABU1IM70</accession>
<evidence type="ECO:0000313" key="2">
    <source>
        <dbReference type="EMBL" id="MDR6225498.1"/>
    </source>
</evidence>
<dbReference type="Proteomes" id="UP001185012">
    <property type="component" value="Unassembled WGS sequence"/>
</dbReference>
<evidence type="ECO:0000256" key="1">
    <source>
        <dbReference type="SAM" id="MobiDB-lite"/>
    </source>
</evidence>
<name>A0ABU1IM70_9BACL</name>
<proteinExistence type="predicted"/>
<evidence type="ECO:0000313" key="3">
    <source>
        <dbReference type="Proteomes" id="UP001185012"/>
    </source>
</evidence>
<dbReference type="EMBL" id="JAVDQG010000003">
    <property type="protein sequence ID" value="MDR6225498.1"/>
    <property type="molecule type" value="Genomic_DNA"/>
</dbReference>
<feature type="compositionally biased region" description="Basic and acidic residues" evidence="1">
    <location>
        <begin position="8"/>
        <end position="17"/>
    </location>
</feature>
<sequence length="33" mass="3806">MIQVNRYQGKDDIHEHQTLANRSRGTLPALITE</sequence>
<organism evidence="2 3">
    <name type="scientific">Desmospora profundinema</name>
    <dbReference type="NCBI Taxonomy" id="1571184"/>
    <lineage>
        <taxon>Bacteria</taxon>
        <taxon>Bacillati</taxon>
        <taxon>Bacillota</taxon>
        <taxon>Bacilli</taxon>
        <taxon>Bacillales</taxon>
        <taxon>Thermoactinomycetaceae</taxon>
        <taxon>Desmospora</taxon>
    </lineage>
</organism>
<protein>
    <submittedName>
        <fullName evidence="2">Uncharacterized protein</fullName>
    </submittedName>
</protein>
<keyword evidence="3" id="KW-1185">Reference proteome</keyword>